<sequence length="295" mass="33111">MTAINPMPALYDGHPARAINHHLPLRAGTGLKPQHFSTIIDDQPDIGFFEVHAENYLVAGGPLHHYLQRIRRHYPLSIHGVGMSIGGQAPLNRAHLEEVSRLVQQYQPAAFSEHLAWSTHQTHFLNDLLPLPYTKETLLRVCSHIDQVQEKLKRPILLENPATYVEFAASTWSETAFLTEILSRTGCGLLLDINNLHISSINHHYDAVTMLQELPTEHVGEIHLAGHTQSLDSMGAPLLIDSHDCQVSDPVWALYKTALRHTGPVATIIEWDSNIPAFSVLMEEVKRADYHLRSL</sequence>
<dbReference type="RefSeq" id="WP_040063688.1">
    <property type="nucleotide sequence ID" value="NZ_CP168992.1"/>
</dbReference>
<accession>A0A0A1E0C0</accession>
<keyword evidence="2" id="KW-0614">Plasmid</keyword>
<dbReference type="GeneID" id="93036141"/>
<dbReference type="PANTHER" id="PTHR42194">
    <property type="entry name" value="UPF0276 PROTEIN HI_1600"/>
    <property type="match status" value="1"/>
</dbReference>
<dbReference type="InterPro" id="IPR007801">
    <property type="entry name" value="MbnB/TglH/ChrH"/>
</dbReference>
<dbReference type="InterPro" id="IPR036237">
    <property type="entry name" value="Xyl_isomerase-like_sf"/>
</dbReference>
<dbReference type="AlphaFoldDB" id="A0A0A1E0C0"/>
<reference evidence="2" key="1">
    <citation type="journal article" date="2015" name="Antimicrob. Agents Chemother.">
        <title>Complete Sequence of Conjugative IncA/C Plasmid Encoding CMY-2 ?-Lactamase and RmtE 16S rRNA Methyltransferase.</title>
        <authorList>
            <person name="Lee C.S."/>
            <person name="Li J.J."/>
            <person name="Doi Y."/>
        </authorList>
    </citation>
    <scope>NUCLEOTIDE SEQUENCE</scope>
    <source>
        <strain evidence="2">YDC637</strain>
        <plasmid evidence="2">pYDC637</plasmid>
    </source>
</reference>
<organism evidence="2">
    <name type="scientific">Escherichia coli</name>
    <dbReference type="NCBI Taxonomy" id="562"/>
    <lineage>
        <taxon>Bacteria</taxon>
        <taxon>Pseudomonadati</taxon>
        <taxon>Pseudomonadota</taxon>
        <taxon>Gammaproteobacteria</taxon>
        <taxon>Enterobacterales</taxon>
        <taxon>Enterobacteriaceae</taxon>
        <taxon>Escherichia</taxon>
    </lineage>
</organism>
<geneLocation type="plasmid" evidence="2">
    <name>pYDC637</name>
</geneLocation>
<dbReference type="Gene3D" id="3.20.20.150">
    <property type="entry name" value="Divalent-metal-dependent TIM barrel enzymes"/>
    <property type="match status" value="1"/>
</dbReference>
<dbReference type="NCBIfam" id="NF003818">
    <property type="entry name" value="PRK05409.1"/>
    <property type="match status" value="1"/>
</dbReference>
<comment type="similarity">
    <text evidence="1">Belongs to the UPF0276 family.</text>
</comment>
<evidence type="ECO:0000313" key="2">
    <source>
        <dbReference type="EMBL" id="AIY23028.1"/>
    </source>
</evidence>
<dbReference type="Pfam" id="PF05114">
    <property type="entry name" value="MbnB_TglH_ChrH"/>
    <property type="match status" value="1"/>
</dbReference>
<dbReference type="SUPFAM" id="SSF51658">
    <property type="entry name" value="Xylose isomerase-like"/>
    <property type="match status" value="1"/>
</dbReference>
<evidence type="ECO:0000256" key="1">
    <source>
        <dbReference type="HAMAP-Rule" id="MF_00697"/>
    </source>
</evidence>
<dbReference type="EMBL" id="KP056256">
    <property type="protein sequence ID" value="AIY23028.1"/>
    <property type="molecule type" value="Genomic_DNA"/>
</dbReference>
<proteinExistence type="inferred from homology"/>
<name>A0A0A1E0C0_ECOLX</name>
<dbReference type="HAMAP" id="MF_00697">
    <property type="entry name" value="UPF0276"/>
    <property type="match status" value="1"/>
</dbReference>
<protein>
    <recommendedName>
        <fullName evidence="1">UPF0276 protein</fullName>
    </recommendedName>
</protein>
<dbReference type="PANTHER" id="PTHR42194:SF1">
    <property type="entry name" value="UPF0276 PROTEIN HI_1600"/>
    <property type="match status" value="1"/>
</dbReference>